<feature type="domain" description="C2H2-type" evidence="9">
    <location>
        <begin position="64"/>
        <end position="91"/>
    </location>
</feature>
<evidence type="ECO:0000256" key="8">
    <source>
        <dbReference type="SAM" id="MobiDB-lite"/>
    </source>
</evidence>
<name>A0A5A7QD71_STRAF</name>
<evidence type="ECO:0000256" key="1">
    <source>
        <dbReference type="ARBA" id="ARBA00022723"/>
    </source>
</evidence>
<feature type="region of interest" description="Disordered" evidence="8">
    <location>
        <begin position="1"/>
        <end position="35"/>
    </location>
</feature>
<keyword evidence="6" id="KW-0804">Transcription</keyword>
<evidence type="ECO:0000256" key="5">
    <source>
        <dbReference type="ARBA" id="ARBA00023015"/>
    </source>
</evidence>
<dbReference type="InterPro" id="IPR044653">
    <property type="entry name" value="AZF1/2/3-like"/>
</dbReference>
<evidence type="ECO:0000256" key="3">
    <source>
        <dbReference type="ARBA" id="ARBA00022771"/>
    </source>
</evidence>
<dbReference type="GO" id="GO:0000976">
    <property type="term" value="F:transcription cis-regulatory region binding"/>
    <property type="evidence" value="ECO:0007669"/>
    <property type="project" value="TreeGrafter"/>
</dbReference>
<dbReference type="SUPFAM" id="SSF57667">
    <property type="entry name" value="beta-beta-alpha zinc fingers"/>
    <property type="match status" value="1"/>
</dbReference>
<organism evidence="10 11">
    <name type="scientific">Striga asiatica</name>
    <name type="common">Asiatic witchweed</name>
    <name type="synonym">Buchnera asiatica</name>
    <dbReference type="NCBI Taxonomy" id="4170"/>
    <lineage>
        <taxon>Eukaryota</taxon>
        <taxon>Viridiplantae</taxon>
        <taxon>Streptophyta</taxon>
        <taxon>Embryophyta</taxon>
        <taxon>Tracheophyta</taxon>
        <taxon>Spermatophyta</taxon>
        <taxon>Magnoliopsida</taxon>
        <taxon>eudicotyledons</taxon>
        <taxon>Gunneridae</taxon>
        <taxon>Pentapetalae</taxon>
        <taxon>asterids</taxon>
        <taxon>lamiids</taxon>
        <taxon>Lamiales</taxon>
        <taxon>Orobanchaceae</taxon>
        <taxon>Buchnereae</taxon>
        <taxon>Striga</taxon>
    </lineage>
</organism>
<dbReference type="AlphaFoldDB" id="A0A5A7QD71"/>
<dbReference type="GO" id="GO:0003700">
    <property type="term" value="F:DNA-binding transcription factor activity"/>
    <property type="evidence" value="ECO:0007669"/>
    <property type="project" value="InterPro"/>
</dbReference>
<dbReference type="Proteomes" id="UP000325081">
    <property type="component" value="Unassembled WGS sequence"/>
</dbReference>
<reference evidence="11" key="1">
    <citation type="journal article" date="2019" name="Curr. Biol.">
        <title>Genome Sequence of Striga asiatica Provides Insight into the Evolution of Plant Parasitism.</title>
        <authorList>
            <person name="Yoshida S."/>
            <person name="Kim S."/>
            <person name="Wafula E.K."/>
            <person name="Tanskanen J."/>
            <person name="Kim Y.M."/>
            <person name="Honaas L."/>
            <person name="Yang Z."/>
            <person name="Spallek T."/>
            <person name="Conn C.E."/>
            <person name="Ichihashi Y."/>
            <person name="Cheong K."/>
            <person name="Cui S."/>
            <person name="Der J.P."/>
            <person name="Gundlach H."/>
            <person name="Jiao Y."/>
            <person name="Hori C."/>
            <person name="Ishida J.K."/>
            <person name="Kasahara H."/>
            <person name="Kiba T."/>
            <person name="Kim M.S."/>
            <person name="Koo N."/>
            <person name="Laohavisit A."/>
            <person name="Lee Y.H."/>
            <person name="Lumba S."/>
            <person name="McCourt P."/>
            <person name="Mortimer J.C."/>
            <person name="Mutuku J.M."/>
            <person name="Nomura T."/>
            <person name="Sasaki-Sekimoto Y."/>
            <person name="Seto Y."/>
            <person name="Wang Y."/>
            <person name="Wakatake T."/>
            <person name="Sakakibara H."/>
            <person name="Demura T."/>
            <person name="Yamaguchi S."/>
            <person name="Yoneyama K."/>
            <person name="Manabe R.I."/>
            <person name="Nelson D.C."/>
            <person name="Schulman A.H."/>
            <person name="Timko M.P."/>
            <person name="dePamphilis C.W."/>
            <person name="Choi D."/>
            <person name="Shirasu K."/>
        </authorList>
    </citation>
    <scope>NUCLEOTIDE SEQUENCE [LARGE SCALE GENOMIC DNA]</scope>
    <source>
        <strain evidence="11">cv. UVA1</strain>
    </source>
</reference>
<evidence type="ECO:0000256" key="6">
    <source>
        <dbReference type="ARBA" id="ARBA00023163"/>
    </source>
</evidence>
<evidence type="ECO:0000256" key="4">
    <source>
        <dbReference type="ARBA" id="ARBA00022833"/>
    </source>
</evidence>
<dbReference type="GO" id="GO:0008270">
    <property type="term" value="F:zinc ion binding"/>
    <property type="evidence" value="ECO:0007669"/>
    <property type="project" value="UniProtKB-KW"/>
</dbReference>
<dbReference type="Gene3D" id="3.30.160.60">
    <property type="entry name" value="Classic Zinc Finger"/>
    <property type="match status" value="1"/>
</dbReference>
<gene>
    <name evidence="10" type="ORF">STAS_19691</name>
</gene>
<evidence type="ECO:0000313" key="11">
    <source>
        <dbReference type="Proteomes" id="UP000325081"/>
    </source>
</evidence>
<dbReference type="PANTHER" id="PTHR45988:SF1">
    <property type="entry name" value="ZINC FINGER PROTEIN AZF2"/>
    <property type="match status" value="1"/>
</dbReference>
<keyword evidence="5" id="KW-0805">Transcription regulation</keyword>
<dbReference type="PROSITE" id="PS50157">
    <property type="entry name" value="ZINC_FINGER_C2H2_2"/>
    <property type="match status" value="1"/>
</dbReference>
<evidence type="ECO:0000313" key="10">
    <source>
        <dbReference type="EMBL" id="GER42876.1"/>
    </source>
</evidence>
<keyword evidence="11" id="KW-1185">Reference proteome</keyword>
<dbReference type="OrthoDB" id="1746508at2759"/>
<proteinExistence type="predicted"/>
<comment type="caution">
    <text evidence="10">The sequence shown here is derived from an EMBL/GenBank/DDBJ whole genome shotgun (WGS) entry which is preliminary data.</text>
</comment>
<dbReference type="SMART" id="SM00355">
    <property type="entry name" value="ZnF_C2H2"/>
    <property type="match status" value="2"/>
</dbReference>
<keyword evidence="3 7" id="KW-0863">Zinc-finger</keyword>
<feature type="region of interest" description="Disordered" evidence="8">
    <location>
        <begin position="142"/>
        <end position="167"/>
    </location>
</feature>
<accession>A0A5A7QD71</accession>
<sequence length="201" mass="20909">MVNEALRPPTAADDAVGSWRDAKRRRTGDSGEEDDYAAASCLVLLADDAPTTTGRDAAGKDFPYACGHCGKTFRSFQALGGHKTGHRSKPVSEARDSSAAAVSASGRVHRCVFCQRVFPTGQALGGHMRKHYDGVIRKTGRAGGKRGATCGSEDGSGASGITSADGGGDDVMAPVRLNMDLNFSLLPPPPEVGAVGFIKFL</sequence>
<dbReference type="PANTHER" id="PTHR45988">
    <property type="entry name" value="C2H2 TYPE ZINC FINGER TRANSCRIPTION FACTOR FAMILY-RELATED"/>
    <property type="match status" value="1"/>
</dbReference>
<dbReference type="Pfam" id="PF13912">
    <property type="entry name" value="zf-C2H2_6"/>
    <property type="match status" value="2"/>
</dbReference>
<keyword evidence="2" id="KW-0677">Repeat</keyword>
<evidence type="ECO:0000259" key="9">
    <source>
        <dbReference type="PROSITE" id="PS50157"/>
    </source>
</evidence>
<keyword evidence="1" id="KW-0479">Metal-binding</keyword>
<dbReference type="InterPro" id="IPR036236">
    <property type="entry name" value="Znf_C2H2_sf"/>
</dbReference>
<keyword evidence="4" id="KW-0862">Zinc</keyword>
<dbReference type="PROSITE" id="PS00028">
    <property type="entry name" value="ZINC_FINGER_C2H2_1"/>
    <property type="match status" value="2"/>
</dbReference>
<evidence type="ECO:0000256" key="7">
    <source>
        <dbReference type="PROSITE-ProRule" id="PRU00042"/>
    </source>
</evidence>
<protein>
    <submittedName>
        <fullName evidence="10">Zinc finger protein</fullName>
    </submittedName>
</protein>
<evidence type="ECO:0000256" key="2">
    <source>
        <dbReference type="ARBA" id="ARBA00022737"/>
    </source>
</evidence>
<dbReference type="GO" id="GO:0005634">
    <property type="term" value="C:nucleus"/>
    <property type="evidence" value="ECO:0007669"/>
    <property type="project" value="TreeGrafter"/>
</dbReference>
<dbReference type="EMBL" id="BKCP01006482">
    <property type="protein sequence ID" value="GER42876.1"/>
    <property type="molecule type" value="Genomic_DNA"/>
</dbReference>
<dbReference type="InterPro" id="IPR013087">
    <property type="entry name" value="Znf_C2H2_type"/>
</dbReference>